<dbReference type="SMART" id="SM00028">
    <property type="entry name" value="TPR"/>
    <property type="match status" value="4"/>
</dbReference>
<protein>
    <submittedName>
        <fullName evidence="3">Uncharacterized protein</fullName>
    </submittedName>
</protein>
<feature type="transmembrane region" description="Helical" evidence="1">
    <location>
        <begin position="364"/>
        <end position="382"/>
    </location>
</feature>
<evidence type="ECO:0000256" key="2">
    <source>
        <dbReference type="SAM" id="SignalP"/>
    </source>
</evidence>
<dbReference type="PROSITE" id="PS51257">
    <property type="entry name" value="PROKAR_LIPOPROTEIN"/>
    <property type="match status" value="1"/>
</dbReference>
<feature type="chain" id="PRO_5019049519" evidence="2">
    <location>
        <begin position="20"/>
        <end position="556"/>
    </location>
</feature>
<keyword evidence="2" id="KW-0732">Signal</keyword>
<organism evidence="3 4">
    <name type="scientific">Bacteroides intestinalis</name>
    <dbReference type="NCBI Taxonomy" id="329854"/>
    <lineage>
        <taxon>Bacteria</taxon>
        <taxon>Pseudomonadati</taxon>
        <taxon>Bacteroidota</taxon>
        <taxon>Bacteroidia</taxon>
        <taxon>Bacteroidales</taxon>
        <taxon>Bacteroidaceae</taxon>
        <taxon>Bacteroides</taxon>
    </lineage>
</organism>
<dbReference type="InterPro" id="IPR011990">
    <property type="entry name" value="TPR-like_helical_dom_sf"/>
</dbReference>
<dbReference type="Pfam" id="PF13181">
    <property type="entry name" value="TPR_8"/>
    <property type="match status" value="2"/>
</dbReference>
<reference evidence="3 4" key="1">
    <citation type="submission" date="2018-08" db="EMBL/GenBank/DDBJ databases">
        <title>A genome reference for cultivated species of the human gut microbiota.</title>
        <authorList>
            <person name="Zou Y."/>
            <person name="Xue W."/>
            <person name="Luo G."/>
        </authorList>
    </citation>
    <scope>NUCLEOTIDE SEQUENCE [LARGE SCALE GENOMIC DNA]</scope>
    <source>
        <strain evidence="3 4">AF36-16BH</strain>
    </source>
</reference>
<name>A0A415N0S2_9BACE</name>
<dbReference type="EMBL" id="QRPE01000028">
    <property type="protein sequence ID" value="RHL88472.1"/>
    <property type="molecule type" value="Genomic_DNA"/>
</dbReference>
<dbReference type="AlphaFoldDB" id="A0A415N0S2"/>
<dbReference type="RefSeq" id="WP_118423473.1">
    <property type="nucleotide sequence ID" value="NZ_QRPE01000028.1"/>
</dbReference>
<dbReference type="SUPFAM" id="SSF48452">
    <property type="entry name" value="TPR-like"/>
    <property type="match status" value="1"/>
</dbReference>
<evidence type="ECO:0000313" key="3">
    <source>
        <dbReference type="EMBL" id="RHL88472.1"/>
    </source>
</evidence>
<comment type="caution">
    <text evidence="3">The sequence shown here is derived from an EMBL/GenBank/DDBJ whole genome shotgun (WGS) entry which is preliminary data.</text>
</comment>
<proteinExistence type="predicted"/>
<dbReference type="Proteomes" id="UP000285013">
    <property type="component" value="Unassembled WGS sequence"/>
</dbReference>
<dbReference type="Gene3D" id="1.25.40.10">
    <property type="entry name" value="Tetratricopeptide repeat domain"/>
    <property type="match status" value="2"/>
</dbReference>
<dbReference type="InterPro" id="IPR019734">
    <property type="entry name" value="TPR_rpt"/>
</dbReference>
<sequence>MNKYLFLLFLFLGGGLVSCMQTHTNVDLLERAERYVEVYPDSAMQLLNLIQYPERLHDKESADYALLWTQVLDKNNLDSLQSDSLIRIAIDYYKGKNDPVKAGKAYYYYGKTMLVKGKESETMEAYLKALTFLKDTKEYKLQGLVFEHIGYLNLGQGMYEQSIDNYRESVRYYELADDNIGEVYGCRNVARGYLAKLDYDSAHWYANKGLSLLVDTTDHVKSSLLQLLGLIAKDNKQYTEAINYFVSAIGSSKDRNDELRYYLSLGRTYMDMGKFRLAEKCFNHCKNVDDEFILSGAFYYLCLLKREEGNYKQAFLYKEKSDSLLEIVRNNELREQLLALQKRYEADKLIFENKQIKLEKEKQAYFYLVVVLLISGVSFSLIKRYKKKNLRNIEALRINEKIIEEYACRITEFKQKEEWEQKAKRETIGKLNRKILELISENKKIRDNSCVEALFILGELKQGRLIAENMSATERQNIFDFLDLVYANFISRIKADFDLTKGELLLAALIKLGFSNQQLMIVFDCEMKSVYKNKQRLKSHLLLRKDDALEQMIAFY</sequence>
<evidence type="ECO:0000256" key="1">
    <source>
        <dbReference type="SAM" id="Phobius"/>
    </source>
</evidence>
<keyword evidence="1" id="KW-0812">Transmembrane</keyword>
<accession>A0A415N0S2</accession>
<keyword evidence="1" id="KW-1133">Transmembrane helix</keyword>
<keyword evidence="1" id="KW-0472">Membrane</keyword>
<gene>
    <name evidence="3" type="ORF">DWZ95_18690</name>
</gene>
<feature type="signal peptide" evidence="2">
    <location>
        <begin position="1"/>
        <end position="19"/>
    </location>
</feature>
<evidence type="ECO:0000313" key="4">
    <source>
        <dbReference type="Proteomes" id="UP000285013"/>
    </source>
</evidence>